<proteinExistence type="predicted"/>
<comment type="caution">
    <text evidence="1">The sequence shown here is derived from an EMBL/GenBank/DDBJ whole genome shotgun (WGS) entry which is preliminary data.</text>
</comment>
<name>A0A2M8PUK4_9CHLR</name>
<feature type="non-terminal residue" evidence="1">
    <location>
        <position position="1"/>
    </location>
</feature>
<sequence length="127" mass="14216">GIVEAADPNDLVWQGNRRALEGELIEVGLTDRQYQLAFIVTEGAYSDWVAKATQRVRSGENNSYVWLIRLNGAAVTADTLGTLRERLKFVVDKLTADYRGLLSANPLLRELDRYADQVARTEPPIIL</sequence>
<organism evidence="1 2">
    <name type="scientific">Candidatus Thermofonsia Clade 1 bacterium</name>
    <dbReference type="NCBI Taxonomy" id="2364210"/>
    <lineage>
        <taxon>Bacteria</taxon>
        <taxon>Bacillati</taxon>
        <taxon>Chloroflexota</taxon>
        <taxon>Candidatus Thermofontia</taxon>
        <taxon>Candidatus Thermofonsia Clade 1</taxon>
    </lineage>
</organism>
<gene>
    <name evidence="1" type="ORF">CUN50_06205</name>
</gene>
<dbReference type="AlphaFoldDB" id="A0A2M8PUK4"/>
<reference evidence="1 2" key="1">
    <citation type="submission" date="2017-11" db="EMBL/GenBank/DDBJ databases">
        <title>Evolution of Phototrophy in the Chloroflexi Phylum Driven by Horizontal Gene Transfer.</title>
        <authorList>
            <person name="Ward L.M."/>
            <person name="Hemp J."/>
            <person name="Shih P.M."/>
            <person name="Mcglynn S.E."/>
            <person name="Fischer W."/>
        </authorList>
    </citation>
    <scope>NUCLEOTIDE SEQUENCE [LARGE SCALE GENOMIC DNA]</scope>
    <source>
        <strain evidence="1">CP1_1M</strain>
    </source>
</reference>
<evidence type="ECO:0000313" key="2">
    <source>
        <dbReference type="Proteomes" id="UP000228947"/>
    </source>
</evidence>
<protein>
    <submittedName>
        <fullName evidence="1">Uncharacterized protein</fullName>
    </submittedName>
</protein>
<evidence type="ECO:0000313" key="1">
    <source>
        <dbReference type="EMBL" id="PJF41228.1"/>
    </source>
</evidence>
<accession>A0A2M8PUK4</accession>
<dbReference type="Proteomes" id="UP000228947">
    <property type="component" value="Unassembled WGS sequence"/>
</dbReference>
<dbReference type="EMBL" id="PGTL01000106">
    <property type="protein sequence ID" value="PJF41228.1"/>
    <property type="molecule type" value="Genomic_DNA"/>
</dbReference>
<feature type="non-terminal residue" evidence="1">
    <location>
        <position position="127"/>
    </location>
</feature>